<evidence type="ECO:0000256" key="5">
    <source>
        <dbReference type="ARBA" id="ARBA00023235"/>
    </source>
</evidence>
<dbReference type="GO" id="GO:0000287">
    <property type="term" value="F:magnesium ion binding"/>
    <property type="evidence" value="ECO:0007669"/>
    <property type="project" value="UniProtKB-UniRule"/>
</dbReference>
<reference evidence="11" key="1">
    <citation type="submission" date="2016-10" db="EMBL/GenBank/DDBJ databases">
        <authorList>
            <person name="Varghese N."/>
            <person name="Submissions S."/>
        </authorList>
    </citation>
    <scope>NUCLEOTIDE SEQUENCE [LARGE SCALE GENOMIC DNA]</scope>
    <source>
        <strain evidence="11">CGMCC 1.3431</strain>
    </source>
</reference>
<dbReference type="CDD" id="cd05802">
    <property type="entry name" value="GlmM"/>
    <property type="match status" value="1"/>
</dbReference>
<keyword evidence="3 8" id="KW-0479">Metal-binding</keyword>
<feature type="modified residue" description="Phosphoserine" evidence="8">
    <location>
        <position position="198"/>
    </location>
</feature>
<dbReference type="Pfam" id="PF02880">
    <property type="entry name" value="PGM_PMM_III"/>
    <property type="match status" value="1"/>
</dbReference>
<dbReference type="Proteomes" id="UP000199150">
    <property type="component" value="Unassembled WGS sequence"/>
</dbReference>
<dbReference type="SUPFAM" id="SSF55957">
    <property type="entry name" value="Phosphoglucomutase, C-terminal domain"/>
    <property type="match status" value="1"/>
</dbReference>
<keyword evidence="5 8" id="KW-0413">Isomerase</keyword>
<dbReference type="FunFam" id="3.40.120.10:FF:000001">
    <property type="entry name" value="Phosphoglucosamine mutase"/>
    <property type="match status" value="1"/>
</dbReference>
<keyword evidence="2 8" id="KW-0597">Phosphoprotein</keyword>
<evidence type="ECO:0000256" key="6">
    <source>
        <dbReference type="ARBA" id="ARBA00066330"/>
    </source>
</evidence>
<feature type="binding site" evidence="8">
    <location>
        <position position="343"/>
    </location>
    <ligand>
        <name>Mg(2+)</name>
        <dbReference type="ChEBI" id="CHEBI:18420"/>
    </ligand>
</feature>
<dbReference type="GO" id="GO:0004615">
    <property type="term" value="F:phosphomannomutase activity"/>
    <property type="evidence" value="ECO:0007669"/>
    <property type="project" value="TreeGrafter"/>
</dbReference>
<comment type="PTM">
    <text evidence="8">Activated by phosphorylation.</text>
</comment>
<gene>
    <name evidence="8" type="primary">glmM</name>
    <name evidence="10" type="ORF">SAMN02927928_1927</name>
</gene>
<dbReference type="GO" id="GO:0008966">
    <property type="term" value="F:phosphoglucosamine mutase activity"/>
    <property type="evidence" value="ECO:0007669"/>
    <property type="project" value="UniProtKB-UniRule"/>
</dbReference>
<dbReference type="GO" id="GO:0006048">
    <property type="term" value="P:UDP-N-acetylglucosamine biosynthetic process"/>
    <property type="evidence" value="ECO:0007669"/>
    <property type="project" value="TreeGrafter"/>
</dbReference>
<dbReference type="InterPro" id="IPR005845">
    <property type="entry name" value="A-D-PHexomutase_a/b/a-II"/>
</dbReference>
<dbReference type="RefSeq" id="WP_342670332.1">
    <property type="nucleotide sequence ID" value="NZ_CBCRYE010000006.1"/>
</dbReference>
<feature type="binding site" evidence="8">
    <location>
        <position position="339"/>
    </location>
    <ligand>
        <name>Mg(2+)</name>
        <dbReference type="ChEBI" id="CHEBI:18420"/>
    </ligand>
</feature>
<dbReference type="InterPro" id="IPR005843">
    <property type="entry name" value="A-D-PHexomutase_C"/>
</dbReference>
<protein>
    <recommendedName>
        <fullName evidence="7 8">Phosphoglucosamine mutase</fullName>
        <ecNumber evidence="6 8">5.4.2.10</ecNumber>
    </recommendedName>
</protein>
<dbReference type="CDD" id="cd00093">
    <property type="entry name" value="HTH_XRE"/>
    <property type="match status" value="1"/>
</dbReference>
<dbReference type="Gene3D" id="3.30.310.50">
    <property type="entry name" value="Alpha-D-phosphohexomutase, C-terminal domain"/>
    <property type="match status" value="1"/>
</dbReference>
<dbReference type="PANTHER" id="PTHR42946">
    <property type="entry name" value="PHOSPHOHEXOSE MUTASE"/>
    <property type="match status" value="1"/>
</dbReference>
<dbReference type="InterPro" id="IPR036900">
    <property type="entry name" value="A-D-PHexomutase_C_sf"/>
</dbReference>
<dbReference type="GO" id="GO:0005975">
    <property type="term" value="P:carbohydrate metabolic process"/>
    <property type="evidence" value="ECO:0007669"/>
    <property type="project" value="InterPro"/>
</dbReference>
<feature type="domain" description="HTH cro/C1-type" evidence="9">
    <location>
        <begin position="9"/>
        <end position="63"/>
    </location>
</feature>
<evidence type="ECO:0000313" key="10">
    <source>
        <dbReference type="EMBL" id="SCW56216.1"/>
    </source>
</evidence>
<dbReference type="InterPro" id="IPR006352">
    <property type="entry name" value="GlmM_bact"/>
</dbReference>
<dbReference type="GO" id="GO:0009252">
    <property type="term" value="P:peptidoglycan biosynthetic process"/>
    <property type="evidence" value="ECO:0007669"/>
    <property type="project" value="TreeGrafter"/>
</dbReference>
<accession>A0A1G4RHH5</accession>
<proteinExistence type="inferred from homology"/>
<evidence type="ECO:0000313" key="11">
    <source>
        <dbReference type="Proteomes" id="UP000199150"/>
    </source>
</evidence>
<sequence length="542" mass="58453">MSDNKWEKLQAAVSASGISIKDVAEAASIAQSSIFRALNGSTKAPRPETVDKLEAAFVALLTQKMADYRQALSVYGYNPIRNRNEEMATHMPAMTQTRKYFGTDGIRGRANTFPMTAEVAYRVGMAAGKMFMSETDRRHLVVIGKDTRLSGYMIEPALVAGFTSVGMDVRLFGPLPTPGVAMMTRSMRADLGVMISASHNAFADNGIKLFGPDGYKLSDEVELAIEARMDGNILVGVADPHKLGRVARVDDAQWRYVEIAKATFPRHLTLNGLRIVLDCANGAAYKVAPLALYELGAEVFPLGVTPDGLNINEKCGSTQPQAMAQKVKELRADIGIALDGDADRVVICDEHGQIVDGDQIMAIVAGALARKGLLKGNGLVATVMSNLGLERHMQKLGLSLERTKVGDRYVMERMREGGFNIGGEQSGHVILSDYATTGDGLIAALQVLAERVESGKPMSELGRQFDTVPQLLKNVKYTGQNPMEREAVKQAIRDGEEKLKGTGRVLVRPSGTEPLIRVMAEGDDAEQVKAVVNAIAETMAGA</sequence>
<dbReference type="AlphaFoldDB" id="A0A1G4RHH5"/>
<feature type="binding site" evidence="8">
    <location>
        <position position="341"/>
    </location>
    <ligand>
        <name>Mg(2+)</name>
        <dbReference type="ChEBI" id="CHEBI:18420"/>
    </ligand>
</feature>
<evidence type="ECO:0000256" key="2">
    <source>
        <dbReference type="ARBA" id="ARBA00022553"/>
    </source>
</evidence>
<evidence type="ECO:0000256" key="8">
    <source>
        <dbReference type="HAMAP-Rule" id="MF_01554"/>
    </source>
</evidence>
<evidence type="ECO:0000256" key="1">
    <source>
        <dbReference type="ARBA" id="ARBA00010231"/>
    </source>
</evidence>
<dbReference type="EC" id="5.4.2.10" evidence="6 8"/>
<dbReference type="EMBL" id="FMTS01000002">
    <property type="protein sequence ID" value="SCW56216.1"/>
    <property type="molecule type" value="Genomic_DNA"/>
</dbReference>
<comment type="function">
    <text evidence="8">Catalyzes the conversion of glucosamine-6-phosphate to glucosamine-1-phosphate.</text>
</comment>
<evidence type="ECO:0000256" key="3">
    <source>
        <dbReference type="ARBA" id="ARBA00022723"/>
    </source>
</evidence>
<dbReference type="InterPro" id="IPR005844">
    <property type="entry name" value="A-D-PHexomutase_a/b/a-I"/>
</dbReference>
<comment type="similarity">
    <text evidence="1 8">Belongs to the phosphohexose mutase family.</text>
</comment>
<comment type="catalytic activity">
    <reaction evidence="8">
        <text>alpha-D-glucosamine 1-phosphate = D-glucosamine 6-phosphate</text>
        <dbReference type="Rhea" id="RHEA:23424"/>
        <dbReference type="ChEBI" id="CHEBI:58516"/>
        <dbReference type="ChEBI" id="CHEBI:58725"/>
        <dbReference type="EC" id="5.4.2.10"/>
    </reaction>
</comment>
<dbReference type="NCBIfam" id="TIGR01455">
    <property type="entry name" value="glmM"/>
    <property type="match status" value="1"/>
</dbReference>
<dbReference type="InterPro" id="IPR001387">
    <property type="entry name" value="Cro/C1-type_HTH"/>
</dbReference>
<name>A0A1G4RHH5_9CAUL</name>
<feature type="active site" description="Phosphoserine intermediate" evidence="8">
    <location>
        <position position="198"/>
    </location>
</feature>
<evidence type="ECO:0000256" key="7">
    <source>
        <dbReference type="ARBA" id="ARBA00068193"/>
    </source>
</evidence>
<dbReference type="Gene3D" id="3.40.120.10">
    <property type="entry name" value="Alpha-D-Glucose-1,6-Bisphosphate, subunit A, domain 3"/>
    <property type="match status" value="3"/>
</dbReference>
<dbReference type="FunFam" id="3.30.310.50:FF:000001">
    <property type="entry name" value="Phosphoglucosamine mutase"/>
    <property type="match status" value="1"/>
</dbReference>
<organism evidence="10 11">
    <name type="scientific">Asticcacaulis taihuensis</name>
    <dbReference type="NCBI Taxonomy" id="260084"/>
    <lineage>
        <taxon>Bacteria</taxon>
        <taxon>Pseudomonadati</taxon>
        <taxon>Pseudomonadota</taxon>
        <taxon>Alphaproteobacteria</taxon>
        <taxon>Caulobacterales</taxon>
        <taxon>Caulobacteraceae</taxon>
        <taxon>Asticcacaulis</taxon>
    </lineage>
</organism>
<evidence type="ECO:0000259" key="9">
    <source>
        <dbReference type="PROSITE" id="PS50943"/>
    </source>
</evidence>
<dbReference type="Pfam" id="PF00408">
    <property type="entry name" value="PGM_PMM_IV"/>
    <property type="match status" value="1"/>
</dbReference>
<feature type="binding site" description="via phosphate group" evidence="8">
    <location>
        <position position="198"/>
    </location>
    <ligand>
        <name>Mg(2+)</name>
        <dbReference type="ChEBI" id="CHEBI:18420"/>
    </ligand>
</feature>
<dbReference type="Pfam" id="PF02878">
    <property type="entry name" value="PGM_PMM_I"/>
    <property type="match status" value="1"/>
</dbReference>
<keyword evidence="11" id="KW-1185">Reference proteome</keyword>
<keyword evidence="4 8" id="KW-0460">Magnesium</keyword>
<evidence type="ECO:0000256" key="4">
    <source>
        <dbReference type="ARBA" id="ARBA00022842"/>
    </source>
</evidence>
<dbReference type="STRING" id="260084.SAMN02927928_1927"/>
<dbReference type="InterPro" id="IPR050060">
    <property type="entry name" value="Phosphoglucosamine_mutase"/>
</dbReference>
<dbReference type="SUPFAM" id="SSF53738">
    <property type="entry name" value="Phosphoglucomutase, first 3 domains"/>
    <property type="match status" value="3"/>
</dbReference>
<dbReference type="PRINTS" id="PR00509">
    <property type="entry name" value="PGMPMM"/>
</dbReference>
<dbReference type="FunFam" id="3.40.120.10:FF:000002">
    <property type="entry name" value="Phosphoglucosamine mutase"/>
    <property type="match status" value="1"/>
</dbReference>
<dbReference type="HAMAP" id="MF_01554_B">
    <property type="entry name" value="GlmM_B"/>
    <property type="match status" value="1"/>
</dbReference>
<dbReference type="InterPro" id="IPR005846">
    <property type="entry name" value="A-D-PHexomutase_a/b/a-III"/>
</dbReference>
<dbReference type="SMART" id="SM00530">
    <property type="entry name" value="HTH_XRE"/>
    <property type="match status" value="1"/>
</dbReference>
<dbReference type="Pfam" id="PF01381">
    <property type="entry name" value="HTH_3"/>
    <property type="match status" value="1"/>
</dbReference>
<dbReference type="Pfam" id="PF02879">
    <property type="entry name" value="PGM_PMM_II"/>
    <property type="match status" value="1"/>
</dbReference>
<dbReference type="InterPro" id="IPR016055">
    <property type="entry name" value="A-D-PHexomutase_a/b/a-I/II/III"/>
</dbReference>
<dbReference type="PANTHER" id="PTHR42946:SF1">
    <property type="entry name" value="PHOSPHOGLUCOMUTASE (ALPHA-D-GLUCOSE-1,6-BISPHOSPHATE-DEPENDENT)"/>
    <property type="match status" value="1"/>
</dbReference>
<dbReference type="NCBIfam" id="NF008139">
    <property type="entry name" value="PRK10887.1"/>
    <property type="match status" value="1"/>
</dbReference>
<dbReference type="GO" id="GO:0005829">
    <property type="term" value="C:cytosol"/>
    <property type="evidence" value="ECO:0007669"/>
    <property type="project" value="TreeGrafter"/>
</dbReference>
<dbReference type="InterPro" id="IPR005841">
    <property type="entry name" value="Alpha-D-phosphohexomutase_SF"/>
</dbReference>
<comment type="cofactor">
    <cofactor evidence="8">
        <name>Mg(2+)</name>
        <dbReference type="ChEBI" id="CHEBI:18420"/>
    </cofactor>
    <text evidence="8">Binds 1 Mg(2+) ion per subunit.</text>
</comment>
<dbReference type="PROSITE" id="PS50943">
    <property type="entry name" value="HTH_CROC1"/>
    <property type="match status" value="1"/>
</dbReference>